<keyword evidence="1" id="KW-1133">Transmembrane helix</keyword>
<evidence type="ECO:0000256" key="1">
    <source>
        <dbReference type="SAM" id="Phobius"/>
    </source>
</evidence>
<dbReference type="OrthoDB" id="798770at2"/>
<dbReference type="AlphaFoldDB" id="A0A2T8HGF9"/>
<evidence type="ECO:0000313" key="3">
    <source>
        <dbReference type="Proteomes" id="UP000245627"/>
    </source>
</evidence>
<organism evidence="2 3">
    <name type="scientific">Sphingobacterium corticibacter</name>
    <dbReference type="NCBI Taxonomy" id="2171749"/>
    <lineage>
        <taxon>Bacteria</taxon>
        <taxon>Pseudomonadati</taxon>
        <taxon>Bacteroidota</taxon>
        <taxon>Sphingobacteriia</taxon>
        <taxon>Sphingobacteriales</taxon>
        <taxon>Sphingobacteriaceae</taxon>
        <taxon>Sphingobacterium</taxon>
    </lineage>
</organism>
<feature type="transmembrane region" description="Helical" evidence="1">
    <location>
        <begin position="5"/>
        <end position="23"/>
    </location>
</feature>
<keyword evidence="1" id="KW-0812">Transmembrane</keyword>
<dbReference type="Proteomes" id="UP000245627">
    <property type="component" value="Unassembled WGS sequence"/>
</dbReference>
<dbReference type="RefSeq" id="WP_116776479.1">
    <property type="nucleotide sequence ID" value="NZ_QDKG01000005.1"/>
</dbReference>
<keyword evidence="1" id="KW-0472">Membrane</keyword>
<name>A0A2T8HGF9_9SPHI</name>
<gene>
    <name evidence="2" type="ORF">DC487_13425</name>
</gene>
<sequence>MDFKLFFTGFGFLIVAYLMHRIIRNEEPSSEKANWEGLSLTSYIGLWGSIIMCAMVGVVFIFQSLPAQI</sequence>
<feature type="transmembrane region" description="Helical" evidence="1">
    <location>
        <begin position="43"/>
        <end position="62"/>
    </location>
</feature>
<comment type="caution">
    <text evidence="2">The sequence shown here is derived from an EMBL/GenBank/DDBJ whole genome shotgun (WGS) entry which is preliminary data.</text>
</comment>
<keyword evidence="3" id="KW-1185">Reference proteome</keyword>
<reference evidence="2 3" key="1">
    <citation type="submission" date="2018-04" db="EMBL/GenBank/DDBJ databases">
        <title>Sphingobacterium cortibacter sp. nov.</title>
        <authorList>
            <person name="Li Y."/>
        </authorList>
    </citation>
    <scope>NUCLEOTIDE SEQUENCE [LARGE SCALE GENOMIC DNA]</scope>
    <source>
        <strain evidence="2 3">2c-3</strain>
    </source>
</reference>
<protein>
    <submittedName>
        <fullName evidence="2">Uncharacterized protein</fullName>
    </submittedName>
</protein>
<dbReference type="EMBL" id="QDKG01000005">
    <property type="protein sequence ID" value="PVH24531.1"/>
    <property type="molecule type" value="Genomic_DNA"/>
</dbReference>
<evidence type="ECO:0000313" key="2">
    <source>
        <dbReference type="EMBL" id="PVH24531.1"/>
    </source>
</evidence>
<proteinExistence type="predicted"/>
<accession>A0A2T8HGF9</accession>